<evidence type="ECO:0000313" key="2">
    <source>
        <dbReference type="Proteomes" id="UP000006166"/>
    </source>
</evidence>
<geneLocation type="plasmid" evidence="1 2">
    <name>SV1_lp32-12</name>
</geneLocation>
<keyword evidence="2" id="KW-1185">Reference proteome</keyword>
<proteinExistence type="predicted"/>
<evidence type="ECO:0000313" key="1">
    <source>
        <dbReference type="EMBL" id="ACN93221.1"/>
    </source>
</evidence>
<dbReference type="Proteomes" id="UP000006166">
    <property type="component" value="Plasmid SV1_lp32-12"/>
</dbReference>
<organism evidence="1 2">
    <name type="scientific">Borreliella finlandensis</name>
    <dbReference type="NCBI Taxonomy" id="498741"/>
    <lineage>
        <taxon>Bacteria</taxon>
        <taxon>Pseudomonadati</taxon>
        <taxon>Spirochaetota</taxon>
        <taxon>Spirochaetia</taxon>
        <taxon>Spirochaetales</taxon>
        <taxon>Borreliaceae</taxon>
        <taxon>Borreliella</taxon>
    </lineage>
</organism>
<accession>A0A806C523</accession>
<protein>
    <submittedName>
        <fullName evidence="1">Uncharacterized protein</fullName>
    </submittedName>
</protein>
<reference evidence="1 2" key="1">
    <citation type="journal article" date="2011" name="J. Bacteriol.">
        <title>Whole genome sequence of an unusual Borrelia burgdorferi sensu lato isolate.</title>
        <authorList>
            <person name="Casjens S.R."/>
            <person name="Fraser-Liggett C.M."/>
            <person name="Mongodin E.F."/>
            <person name="Qiu W.G."/>
            <person name="Dunn J.J."/>
            <person name="Luft B.J."/>
            <person name="Schutzer S.E."/>
        </authorList>
    </citation>
    <scope>NUCLEOTIDE SEQUENCE [LARGE SCALE GENOMIC DNA]</scope>
    <source>
        <strain evidence="1 2">SV1</strain>
    </source>
</reference>
<keyword evidence="1" id="KW-0614">Plasmid</keyword>
<name>A0A806C523_9SPIR</name>
<sequence length="61" mass="6983">MFFISFFYSCLLVLESSKSIKNGILGSEPIIKNNKKNIEEYGKKILKKIITILVMLMKNLG</sequence>
<gene>
    <name evidence="1" type="ORF">BSV1_X12</name>
</gene>
<dbReference type="AlphaFoldDB" id="A0A806C523"/>
<dbReference type="EMBL" id="CP001516">
    <property type="protein sequence ID" value="ACN93221.1"/>
    <property type="molecule type" value="Genomic_DNA"/>
</dbReference>